<accession>A0ABW1G260</accession>
<dbReference type="RefSeq" id="WP_380581332.1">
    <property type="nucleotide sequence ID" value="NZ_JBHSQJ010000026.1"/>
</dbReference>
<organism evidence="2 3">
    <name type="scientific">Streptacidiphilus monticola</name>
    <dbReference type="NCBI Taxonomy" id="2161674"/>
    <lineage>
        <taxon>Bacteria</taxon>
        <taxon>Bacillati</taxon>
        <taxon>Actinomycetota</taxon>
        <taxon>Actinomycetes</taxon>
        <taxon>Kitasatosporales</taxon>
        <taxon>Streptomycetaceae</taxon>
        <taxon>Streptacidiphilus</taxon>
    </lineage>
</organism>
<evidence type="ECO:0000313" key="3">
    <source>
        <dbReference type="Proteomes" id="UP001596174"/>
    </source>
</evidence>
<keyword evidence="3" id="KW-1185">Reference proteome</keyword>
<feature type="domain" description="Immunity protein 35" evidence="1">
    <location>
        <begin position="6"/>
        <end position="74"/>
    </location>
</feature>
<proteinExistence type="predicted"/>
<dbReference type="Pfam" id="PF15567">
    <property type="entry name" value="Imm35"/>
    <property type="match status" value="1"/>
</dbReference>
<protein>
    <submittedName>
        <fullName evidence="2">YrhB domain-containing protein</fullName>
    </submittedName>
</protein>
<evidence type="ECO:0000259" key="1">
    <source>
        <dbReference type="Pfam" id="PF15567"/>
    </source>
</evidence>
<dbReference type="Proteomes" id="UP001596174">
    <property type="component" value="Unassembled WGS sequence"/>
</dbReference>
<sequence length="89" mass="10035">MVGPDQALEIAQAFLDGENLERYGYTPMVDTKSLSELDGNYVVAWNTETYLRTRDLTESLAGNIPLFIDGASGECRYATDEESRRYFRG</sequence>
<gene>
    <name evidence="2" type="ORF">ACFP3V_08085</name>
</gene>
<name>A0ABW1G260_9ACTN</name>
<reference evidence="3" key="1">
    <citation type="journal article" date="2019" name="Int. J. Syst. Evol. Microbiol.">
        <title>The Global Catalogue of Microorganisms (GCM) 10K type strain sequencing project: providing services to taxonomists for standard genome sequencing and annotation.</title>
        <authorList>
            <consortium name="The Broad Institute Genomics Platform"/>
            <consortium name="The Broad Institute Genome Sequencing Center for Infectious Disease"/>
            <person name="Wu L."/>
            <person name="Ma J."/>
        </authorList>
    </citation>
    <scope>NUCLEOTIDE SEQUENCE [LARGE SCALE GENOMIC DNA]</scope>
    <source>
        <strain evidence="3">JCM 4816</strain>
    </source>
</reference>
<evidence type="ECO:0000313" key="2">
    <source>
        <dbReference type="EMBL" id="MFC5907176.1"/>
    </source>
</evidence>
<comment type="caution">
    <text evidence="2">The sequence shown here is derived from an EMBL/GenBank/DDBJ whole genome shotgun (WGS) entry which is preliminary data.</text>
</comment>
<dbReference type="InterPro" id="IPR029082">
    <property type="entry name" value="Imm35"/>
</dbReference>
<dbReference type="EMBL" id="JBHSQJ010000026">
    <property type="protein sequence ID" value="MFC5907176.1"/>
    <property type="molecule type" value="Genomic_DNA"/>
</dbReference>